<keyword evidence="18" id="KW-0472">Membrane</keyword>
<dbReference type="PANTHER" id="PTHR43073">
    <property type="entry name" value="DIHYDROPYRIMIDINE DEHYDROGENASE [NADP(+)]"/>
    <property type="match status" value="1"/>
</dbReference>
<dbReference type="Proteomes" id="UP000030759">
    <property type="component" value="Unassembled WGS sequence"/>
</dbReference>
<evidence type="ECO:0000256" key="11">
    <source>
        <dbReference type="ARBA" id="ARBA00023004"/>
    </source>
</evidence>
<dbReference type="GO" id="GO:0019483">
    <property type="term" value="P:beta-alanine biosynthetic process"/>
    <property type="evidence" value="ECO:0007669"/>
    <property type="project" value="UniProtKB-UniPathway"/>
</dbReference>
<comment type="catalytic activity">
    <reaction evidence="16">
        <text>5,6-dihydrothymine + NADP(+) = thymine + NADPH + H(+)</text>
        <dbReference type="Rhea" id="RHEA:58284"/>
        <dbReference type="ChEBI" id="CHEBI:15378"/>
        <dbReference type="ChEBI" id="CHEBI:17821"/>
        <dbReference type="ChEBI" id="CHEBI:27468"/>
        <dbReference type="ChEBI" id="CHEBI:57783"/>
        <dbReference type="ChEBI" id="CHEBI:58349"/>
        <dbReference type="EC" id="1.3.1.2"/>
    </reaction>
    <physiologicalReaction direction="right-to-left" evidence="16">
        <dbReference type="Rhea" id="RHEA:58286"/>
    </physiologicalReaction>
</comment>
<proteinExistence type="inferred from homology"/>
<comment type="cofactor">
    <cofactor evidence="17">
        <name>[4Fe-4S] cluster</name>
        <dbReference type="ChEBI" id="CHEBI:49883"/>
    </cofactor>
    <text evidence="17">Binds 4 [4Fe-4S] clusters. Contains approximately 16 iron atoms per subunit.</text>
</comment>
<evidence type="ECO:0000256" key="8">
    <source>
        <dbReference type="ARBA" id="ARBA00022827"/>
    </source>
</evidence>
<evidence type="ECO:0000256" key="14">
    <source>
        <dbReference type="ARBA" id="ARBA00032722"/>
    </source>
</evidence>
<comment type="function">
    <text evidence="17">Involved in pyrimidine base degradation. Catalyzes the reduction of uracil and thymine.</text>
</comment>
<dbReference type="SUPFAM" id="SSF51395">
    <property type="entry name" value="FMN-linked oxidoreductases"/>
    <property type="match status" value="1"/>
</dbReference>
<keyword evidence="8 17" id="KW-0274">FAD</keyword>
<dbReference type="Gene3D" id="1.10.1060.10">
    <property type="entry name" value="Alpha-helical ferredoxin"/>
    <property type="match status" value="1"/>
</dbReference>
<feature type="transmembrane region" description="Helical" evidence="18">
    <location>
        <begin position="337"/>
        <end position="356"/>
    </location>
</feature>
<dbReference type="GO" id="GO:0006212">
    <property type="term" value="P:uracil catabolic process"/>
    <property type="evidence" value="ECO:0007669"/>
    <property type="project" value="TreeGrafter"/>
</dbReference>
<gene>
    <name evidence="22" type="ORF">H671_1g1393</name>
</gene>
<evidence type="ECO:0000259" key="19">
    <source>
        <dbReference type="Pfam" id="PF01180"/>
    </source>
</evidence>
<evidence type="ECO:0000256" key="1">
    <source>
        <dbReference type="ARBA" id="ARBA00001974"/>
    </source>
</evidence>
<dbReference type="InterPro" id="IPR023753">
    <property type="entry name" value="FAD/NAD-binding_dom"/>
</dbReference>
<dbReference type="EMBL" id="KE663784">
    <property type="protein sequence ID" value="ERE90821.1"/>
    <property type="molecule type" value="Genomic_DNA"/>
</dbReference>
<evidence type="ECO:0000256" key="6">
    <source>
        <dbReference type="ARBA" id="ARBA00022723"/>
    </source>
</evidence>
<dbReference type="PANTHER" id="PTHR43073:SF2">
    <property type="entry name" value="DIHYDROPYRIMIDINE DEHYDROGENASE [NADP(+)]"/>
    <property type="match status" value="1"/>
</dbReference>
<feature type="domain" description="Dihydroprymidine dehydrogenase" evidence="21">
    <location>
        <begin position="80"/>
        <end position="179"/>
    </location>
</feature>
<evidence type="ECO:0000256" key="10">
    <source>
        <dbReference type="ARBA" id="ARBA00023002"/>
    </source>
</evidence>
<keyword evidence="18" id="KW-0812">Transmembrane</keyword>
<keyword evidence="11 17" id="KW-0408">Iron</keyword>
<keyword evidence="5 17" id="KW-0004">4Fe-4S</keyword>
<dbReference type="UniPathway" id="UPA00131"/>
<evidence type="ECO:0000256" key="17">
    <source>
        <dbReference type="RuleBase" id="RU364041"/>
    </source>
</evidence>
<keyword evidence="17" id="KW-0288">FMN</keyword>
<evidence type="ECO:0000256" key="2">
    <source>
        <dbReference type="ARBA" id="ARBA00004668"/>
    </source>
</evidence>
<dbReference type="Gene3D" id="3.50.50.60">
    <property type="entry name" value="FAD/NAD(P)-binding domain"/>
    <property type="match status" value="2"/>
</dbReference>
<keyword evidence="9 17" id="KW-0521">NADP</keyword>
<comment type="cofactor">
    <cofactor evidence="17">
        <name>FMN</name>
        <dbReference type="ChEBI" id="CHEBI:58210"/>
    </cofactor>
</comment>
<dbReference type="FunFam" id="1.10.1060.10:FF:000016">
    <property type="entry name" value="Dihydropyrimidine dehydrogenase [NADP(+)]"/>
    <property type="match status" value="1"/>
</dbReference>
<comment type="similarity">
    <text evidence="17">Belongs to the dihydropyrimidine dehydrogenase family.</text>
</comment>
<feature type="domain" description="Dihydroorotate dehydrogenase catalytic" evidence="19">
    <location>
        <begin position="630"/>
        <end position="899"/>
    </location>
</feature>
<evidence type="ECO:0000256" key="12">
    <source>
        <dbReference type="ARBA" id="ARBA00023014"/>
    </source>
</evidence>
<evidence type="ECO:0000256" key="3">
    <source>
        <dbReference type="ARBA" id="ARBA00013004"/>
    </source>
</evidence>
<dbReference type="InterPro" id="IPR036188">
    <property type="entry name" value="FAD/NAD-bd_sf"/>
</dbReference>
<dbReference type="GO" id="GO:0005829">
    <property type="term" value="C:cytosol"/>
    <property type="evidence" value="ECO:0007669"/>
    <property type="project" value="TreeGrafter"/>
</dbReference>
<evidence type="ECO:0000259" key="21">
    <source>
        <dbReference type="Pfam" id="PF14691"/>
    </source>
</evidence>
<evidence type="ECO:0000256" key="16">
    <source>
        <dbReference type="ARBA" id="ARBA00049121"/>
    </source>
</evidence>
<protein>
    <recommendedName>
        <fullName evidence="4 17">Dihydropyrimidine dehydrogenase [NADP(+)]</fullName>
        <shortName evidence="17">DHPDHase</shortName>
        <shortName evidence="17">DPD</shortName>
        <ecNumber evidence="3 17">1.3.1.2</ecNumber>
    </recommendedName>
    <alternativeName>
        <fullName evidence="14 17">Dihydrothymine dehydrogenase</fullName>
    </alternativeName>
    <alternativeName>
        <fullName evidence="13 17">Dihydrouracil dehydrogenase</fullName>
    </alternativeName>
</protein>
<dbReference type="InterPro" id="IPR013785">
    <property type="entry name" value="Aldolase_TIM"/>
</dbReference>
<dbReference type="AlphaFoldDB" id="A0A061IM99"/>
<evidence type="ECO:0000256" key="5">
    <source>
        <dbReference type="ARBA" id="ARBA00022485"/>
    </source>
</evidence>
<evidence type="ECO:0000256" key="18">
    <source>
        <dbReference type="SAM" id="Phobius"/>
    </source>
</evidence>
<dbReference type="GO" id="GO:0006210">
    <property type="term" value="P:thymine catabolic process"/>
    <property type="evidence" value="ECO:0007669"/>
    <property type="project" value="TreeGrafter"/>
</dbReference>
<dbReference type="SUPFAM" id="SSF46548">
    <property type="entry name" value="alpha-helical ferredoxin"/>
    <property type="match status" value="1"/>
</dbReference>
<comment type="cofactor">
    <cofactor evidence="1 17">
        <name>FAD</name>
        <dbReference type="ChEBI" id="CHEBI:57692"/>
    </cofactor>
</comment>
<evidence type="ECO:0000256" key="4">
    <source>
        <dbReference type="ARBA" id="ARBA00018247"/>
    </source>
</evidence>
<evidence type="ECO:0000313" key="23">
    <source>
        <dbReference type="Proteomes" id="UP000030759"/>
    </source>
</evidence>
<keyword evidence="17" id="KW-0285">Flavoprotein</keyword>
<dbReference type="InterPro" id="IPR009051">
    <property type="entry name" value="Helical_ferredxn"/>
</dbReference>
<dbReference type="InterPro" id="IPR005720">
    <property type="entry name" value="Dihydroorotate_DH_cat"/>
</dbReference>
<dbReference type="GO" id="GO:0051539">
    <property type="term" value="F:4 iron, 4 sulfur cluster binding"/>
    <property type="evidence" value="ECO:0007669"/>
    <property type="project" value="UniProtKB-KW"/>
</dbReference>
<dbReference type="Pfam" id="PF01180">
    <property type="entry name" value="DHO_dh"/>
    <property type="match status" value="1"/>
</dbReference>
<dbReference type="GO" id="GO:0046872">
    <property type="term" value="F:metal ion binding"/>
    <property type="evidence" value="ECO:0007669"/>
    <property type="project" value="UniProtKB-KW"/>
</dbReference>
<keyword evidence="18" id="KW-1133">Transmembrane helix</keyword>
<dbReference type="GO" id="GO:0017113">
    <property type="term" value="F:dihydropyrimidine dehydrogenase (NADP+) activity"/>
    <property type="evidence" value="ECO:0007669"/>
    <property type="project" value="UniProtKB-EC"/>
</dbReference>
<feature type="domain" description="FAD/NAD(P)-binding" evidence="20">
    <location>
        <begin position="201"/>
        <end position="549"/>
    </location>
</feature>
<dbReference type="GO" id="GO:0050661">
    <property type="term" value="F:NADP binding"/>
    <property type="evidence" value="ECO:0007669"/>
    <property type="project" value="TreeGrafter"/>
</dbReference>
<dbReference type="PRINTS" id="PR00419">
    <property type="entry name" value="ADXRDTASE"/>
</dbReference>
<evidence type="ECO:0000259" key="20">
    <source>
        <dbReference type="Pfam" id="PF07992"/>
    </source>
</evidence>
<comment type="catalytic activity">
    <reaction evidence="15">
        <text>5,6-dihydrouracil + NADP(+) = uracil + NADPH + H(+)</text>
        <dbReference type="Rhea" id="RHEA:18093"/>
        <dbReference type="ChEBI" id="CHEBI:15378"/>
        <dbReference type="ChEBI" id="CHEBI:15901"/>
        <dbReference type="ChEBI" id="CHEBI:17568"/>
        <dbReference type="ChEBI" id="CHEBI:57783"/>
        <dbReference type="ChEBI" id="CHEBI:58349"/>
        <dbReference type="EC" id="1.3.1.2"/>
    </reaction>
    <physiologicalReaction direction="right-to-left" evidence="15">
        <dbReference type="Rhea" id="RHEA:18095"/>
    </physiologicalReaction>
</comment>
<reference evidence="23" key="1">
    <citation type="journal article" date="2013" name="Nat. Biotechnol.">
        <title>Chinese hamster genome sequenced from sorted chromosomes.</title>
        <authorList>
            <person name="Brinkrolf K."/>
            <person name="Rupp O."/>
            <person name="Laux H."/>
            <person name="Kollin F."/>
            <person name="Ernst W."/>
            <person name="Linke B."/>
            <person name="Kofler R."/>
            <person name="Romand S."/>
            <person name="Hesse F."/>
            <person name="Budach W.E."/>
            <person name="Galosy S."/>
            <person name="Muller D."/>
            <person name="Noll T."/>
            <person name="Wienberg J."/>
            <person name="Jostock T."/>
            <person name="Leonard M."/>
            <person name="Grillari J."/>
            <person name="Tauch A."/>
            <person name="Goesmann A."/>
            <person name="Helk B."/>
            <person name="Mott J.E."/>
            <person name="Puhler A."/>
            <person name="Borth N."/>
        </authorList>
    </citation>
    <scope>NUCLEOTIDE SEQUENCE [LARGE SCALE GENOMIC DNA]</scope>
    <source>
        <strain evidence="23">17A/GY</strain>
    </source>
</reference>
<accession>A0A061IM99</accession>
<evidence type="ECO:0000256" key="7">
    <source>
        <dbReference type="ARBA" id="ARBA00022737"/>
    </source>
</evidence>
<organism evidence="22 23">
    <name type="scientific">Cricetulus griseus</name>
    <name type="common">Chinese hamster</name>
    <name type="synonym">Cricetulus barabensis griseus</name>
    <dbReference type="NCBI Taxonomy" id="10029"/>
    <lineage>
        <taxon>Eukaryota</taxon>
        <taxon>Metazoa</taxon>
        <taxon>Chordata</taxon>
        <taxon>Craniata</taxon>
        <taxon>Vertebrata</taxon>
        <taxon>Euteleostomi</taxon>
        <taxon>Mammalia</taxon>
        <taxon>Eutheria</taxon>
        <taxon>Euarchontoglires</taxon>
        <taxon>Glires</taxon>
        <taxon>Rodentia</taxon>
        <taxon>Myomorpha</taxon>
        <taxon>Muroidea</taxon>
        <taxon>Cricetidae</taxon>
        <taxon>Cricetinae</taxon>
        <taxon>Cricetulus</taxon>
    </lineage>
</organism>
<dbReference type="InterPro" id="IPR028261">
    <property type="entry name" value="DPD_II"/>
</dbReference>
<keyword evidence="12" id="KW-0411">Iron-sulfur</keyword>
<dbReference type="SUPFAM" id="SSF51971">
    <property type="entry name" value="Nucleotide-binding domain"/>
    <property type="match status" value="2"/>
</dbReference>
<comment type="pathway">
    <text evidence="2 17">Amino-acid biosynthesis; beta-alanine biosynthesis.</text>
</comment>
<keyword evidence="7" id="KW-0677">Repeat</keyword>
<dbReference type="Gene3D" id="3.20.20.70">
    <property type="entry name" value="Aldolase class I"/>
    <property type="match status" value="2"/>
</dbReference>
<evidence type="ECO:0000256" key="13">
    <source>
        <dbReference type="ARBA" id="ARBA00030119"/>
    </source>
</evidence>
<sequence>MVWMGVGITLVLLYELTNFSVGTSIQLILGIGYGVIRKIIYFKTYSIFVKLPGVIKNSYNLPCFYAVVNLCQNRFQLTGKTIQVMVENLRCLKCADAPCQKSCPTNLDIKSFITSIANKNYYGAAKLIFSDNPLGLTCGMVCPTSDLCVGGCNLHAAEEGPINIGGLQQFATEVFKAMNIPQIRSPSLPPPEHMPEAYSAKIALFGAGPASISCASFLARLGYSNITIFEKQEYVGGLSSSEIPQFRLPYDVVNFEIELMKDLGVKIICGKSLSTDGMTLSTLKENGYQAAFIGIEESFEYLIVSITPITYYYWILATGTFLPGPFGYAVNMSESRGLIVLPLSFLIPSYFHLISLEDLLFLEGNRGSVDLGDREGMCACHSPLPSIRGAVIVLGAGDTAFDCATSALRCGARRVFIVFRKGFVNIRAVPEEMELAKEEKCEFLPFLSPRNVIVKDGKIVAMQFVRTEQDETGNWVEDEEQMVRLKADVVISAFGSVLSDPKVMEALSPIKFNRWGLPEVDPETMQTSEPWVFAGGDIVGMANTTVESVNDGKQASWYIHKYIQLHKKTVSSTVLSSSLNPSQLRREKKAADRVVNANFKDELFEQYGTLVSAQPELPLFYTPVDLVDISVEMAGLRFPNPFGLASATPATSTPMIRRAFEAGWGFALTKTFSLDKDIVTNVSPRIIRGTTSGPMYGPGQSSFLNIELISEKTAAYWCHSITELKADFPDNILIASIMCSYNKNDWMELSKMAEASGADALELNLSCPHGMGERGMGLACGQRMVFLNALSKNHQYFQTKWYFTIATVMRLRHRPQGMYVRFKSATPVFINKPIDLELFMVRDPELVRNICRWVRQAVRVPFFAKLTPNVTDIVSIARAAKEGGADGVTATNTVSGLMGLKADGTPWPAVGIGKRTTYGGVSEYSNIMATLPFISES</sequence>
<dbReference type="EC" id="1.3.1.2" evidence="3 17"/>
<dbReference type="GO" id="GO:0002058">
    <property type="term" value="F:uracil binding"/>
    <property type="evidence" value="ECO:0007669"/>
    <property type="project" value="TreeGrafter"/>
</dbReference>
<dbReference type="Pfam" id="PF07992">
    <property type="entry name" value="Pyr_redox_2"/>
    <property type="match status" value="1"/>
</dbReference>
<keyword evidence="6" id="KW-0479">Metal-binding</keyword>
<evidence type="ECO:0000256" key="15">
    <source>
        <dbReference type="ARBA" id="ARBA00047626"/>
    </source>
</evidence>
<dbReference type="Pfam" id="PF14691">
    <property type="entry name" value="Fer4_20"/>
    <property type="match status" value="1"/>
</dbReference>
<feature type="transmembrane region" description="Helical" evidence="18">
    <location>
        <begin position="311"/>
        <end position="330"/>
    </location>
</feature>
<evidence type="ECO:0000256" key="9">
    <source>
        <dbReference type="ARBA" id="ARBA00022857"/>
    </source>
</evidence>
<keyword evidence="10 17" id="KW-0560">Oxidoreductase</keyword>
<evidence type="ECO:0000313" key="22">
    <source>
        <dbReference type="EMBL" id="ERE90821.1"/>
    </source>
</evidence>
<name>A0A061IM99_CRIGR</name>
<dbReference type="FunFam" id="3.50.50.60:FF:000061">
    <property type="entry name" value="Dihydropyrimidine dehydrogenase [NADP(+)]"/>
    <property type="match status" value="1"/>
</dbReference>